<feature type="region of interest" description="Disordered" evidence="6">
    <location>
        <begin position="530"/>
        <end position="554"/>
    </location>
</feature>
<keyword evidence="3" id="KW-0809">Transit peptide</keyword>
<sequence length="668" mass="74831">MYSSKALVFTPNSLSKVRPSLSRLHSLHSFFNSITTAAQTTVFQTESNDLNRLENGHSIDSRHNPDGFFRGHQKSVDFEPNSSGGSSNWGGNGSAIRGSASARDGFGGINSGYFQGNSLNGGEFQESLSGKGGSFNAFGPEDRNGWRRAPIGSQQENYNAMHYSESARSEVYRANPGIVQAGQNSVEFPRTHNGYYPGNVTHFPTNESGYRVQPNANQYQSQQIANDYKFQPSLKGYQAQQNVSGYNPENNWGFQQNSSETAETSETNKYKGTLEELDSLCKEGRVEEAVEVLGLLEKQGIKVNLQRYFELMKACGEASALQEAKSVHEHIVRSLGDVEVIVYNHILEMYCECRSMPDAREVFDKMRERNLTTWDTMIMGLAKNGLGEDAIDLFTQFKESGLRPDGQMFFAVFYACSVVGDIYEGIAHFESMSKVYGIVPSMDHYVKAVDMLGSTGYLDETMEFIEKMPVEPSVEVWETMMNLCRVHGNTELGDHCAELVEHLDPSRLTAESKAGLLPVKPTDVAKVKEKKKMAGQSLSEARSRVHEYRAGDKSHPENDRIYALLRGMASQMKEAGYIPETRFVLHDIDQESKEEALLAHSERLAVSYGLFSSPVRFPIRIIKNLRVCVDCHNALKIISKLVGRELIIRDAKRFHHFKDGLCSCRDYW</sequence>
<feature type="repeat" description="PPR" evidence="5">
    <location>
        <begin position="339"/>
        <end position="369"/>
    </location>
</feature>
<feature type="compositionally biased region" description="Basic and acidic residues" evidence="6">
    <location>
        <begin position="541"/>
        <end position="554"/>
    </location>
</feature>
<proteinExistence type="predicted"/>
<feature type="compositionally biased region" description="Polar residues" evidence="6">
    <location>
        <begin position="249"/>
        <end position="265"/>
    </location>
</feature>
<feature type="domain" description="DYW" evidence="7">
    <location>
        <begin position="576"/>
        <end position="668"/>
    </location>
</feature>
<dbReference type="PANTHER" id="PTHR47926">
    <property type="entry name" value="PENTATRICOPEPTIDE REPEAT-CONTAINING PROTEIN"/>
    <property type="match status" value="1"/>
</dbReference>
<dbReference type="GO" id="GO:0005739">
    <property type="term" value="C:mitochondrion"/>
    <property type="evidence" value="ECO:0007669"/>
    <property type="project" value="UniProtKB-SubCell"/>
</dbReference>
<dbReference type="GO" id="GO:0003723">
    <property type="term" value="F:RNA binding"/>
    <property type="evidence" value="ECO:0007669"/>
    <property type="project" value="InterPro"/>
</dbReference>
<comment type="caution">
    <text evidence="8">The sequence shown here is derived from an EMBL/GenBank/DDBJ whole genome shotgun (WGS) entry which is preliminary data.</text>
</comment>
<feature type="compositionally biased region" description="Basic and acidic residues" evidence="6">
    <location>
        <begin position="53"/>
        <end position="65"/>
    </location>
</feature>
<evidence type="ECO:0000259" key="7">
    <source>
        <dbReference type="Pfam" id="PF14432"/>
    </source>
</evidence>
<dbReference type="Pfam" id="PF01535">
    <property type="entry name" value="PPR"/>
    <property type="match status" value="3"/>
</dbReference>
<evidence type="ECO:0000313" key="9">
    <source>
        <dbReference type="Proteomes" id="UP001419268"/>
    </source>
</evidence>
<dbReference type="AlphaFoldDB" id="A0AAP0IE47"/>
<dbReference type="EMBL" id="JBBNAG010000008">
    <property type="protein sequence ID" value="KAK9113042.1"/>
    <property type="molecule type" value="Genomic_DNA"/>
</dbReference>
<protein>
    <recommendedName>
        <fullName evidence="7">DYW domain-containing protein</fullName>
    </recommendedName>
</protein>
<dbReference type="PANTHER" id="PTHR47926:SF388">
    <property type="entry name" value="DYW DOMAIN-CONTAINING PROTEIN"/>
    <property type="match status" value="1"/>
</dbReference>
<feature type="region of interest" description="Disordered" evidence="6">
    <location>
        <begin position="53"/>
        <end position="96"/>
    </location>
</feature>
<evidence type="ECO:0000256" key="6">
    <source>
        <dbReference type="SAM" id="MobiDB-lite"/>
    </source>
</evidence>
<keyword evidence="4" id="KW-0496">Mitochondrion</keyword>
<evidence type="ECO:0000256" key="4">
    <source>
        <dbReference type="ARBA" id="ARBA00023128"/>
    </source>
</evidence>
<dbReference type="NCBIfam" id="TIGR00756">
    <property type="entry name" value="PPR"/>
    <property type="match status" value="3"/>
</dbReference>
<gene>
    <name evidence="8" type="ORF">Scep_020561</name>
</gene>
<feature type="region of interest" description="Disordered" evidence="6">
    <location>
        <begin position="249"/>
        <end position="268"/>
    </location>
</feature>
<organism evidence="8 9">
    <name type="scientific">Stephania cephalantha</name>
    <dbReference type="NCBI Taxonomy" id="152367"/>
    <lineage>
        <taxon>Eukaryota</taxon>
        <taxon>Viridiplantae</taxon>
        <taxon>Streptophyta</taxon>
        <taxon>Embryophyta</taxon>
        <taxon>Tracheophyta</taxon>
        <taxon>Spermatophyta</taxon>
        <taxon>Magnoliopsida</taxon>
        <taxon>Ranunculales</taxon>
        <taxon>Menispermaceae</taxon>
        <taxon>Menispermoideae</taxon>
        <taxon>Cissampelideae</taxon>
        <taxon>Stephania</taxon>
    </lineage>
</organism>
<dbReference type="Pfam" id="PF14432">
    <property type="entry name" value="DYW_deaminase"/>
    <property type="match status" value="1"/>
</dbReference>
<accession>A0AAP0IE47</accession>
<dbReference type="InterPro" id="IPR032867">
    <property type="entry name" value="DYW_dom"/>
</dbReference>
<dbReference type="Gene3D" id="1.25.40.10">
    <property type="entry name" value="Tetratricopeptide repeat domain"/>
    <property type="match status" value="1"/>
</dbReference>
<dbReference type="GO" id="GO:0008270">
    <property type="term" value="F:zinc ion binding"/>
    <property type="evidence" value="ECO:0007669"/>
    <property type="project" value="InterPro"/>
</dbReference>
<dbReference type="Proteomes" id="UP001419268">
    <property type="component" value="Unassembled WGS sequence"/>
</dbReference>
<reference evidence="8 9" key="1">
    <citation type="submission" date="2024-01" db="EMBL/GenBank/DDBJ databases">
        <title>Genome assemblies of Stephania.</title>
        <authorList>
            <person name="Yang L."/>
        </authorList>
    </citation>
    <scope>NUCLEOTIDE SEQUENCE [LARGE SCALE GENOMIC DNA]</scope>
    <source>
        <strain evidence="8">JXDWG</strain>
        <tissue evidence="8">Leaf</tissue>
    </source>
</reference>
<keyword evidence="9" id="KW-1185">Reference proteome</keyword>
<dbReference type="InterPro" id="IPR011990">
    <property type="entry name" value="TPR-like_helical_dom_sf"/>
</dbReference>
<dbReference type="InterPro" id="IPR046960">
    <property type="entry name" value="PPR_At4g14850-like_plant"/>
</dbReference>
<evidence type="ECO:0000256" key="2">
    <source>
        <dbReference type="ARBA" id="ARBA00022737"/>
    </source>
</evidence>
<dbReference type="FunFam" id="1.25.40.10:FF:000503">
    <property type="entry name" value="Pentatricopeptide repeat-containing protein, mitochondrial"/>
    <property type="match status" value="1"/>
</dbReference>
<dbReference type="PROSITE" id="PS51375">
    <property type="entry name" value="PPR"/>
    <property type="match status" value="2"/>
</dbReference>
<dbReference type="InterPro" id="IPR002885">
    <property type="entry name" value="PPR_rpt"/>
</dbReference>
<evidence type="ECO:0000313" key="8">
    <source>
        <dbReference type="EMBL" id="KAK9113042.1"/>
    </source>
</evidence>
<evidence type="ECO:0000256" key="3">
    <source>
        <dbReference type="ARBA" id="ARBA00022946"/>
    </source>
</evidence>
<keyword evidence="2" id="KW-0677">Repeat</keyword>
<evidence type="ECO:0000256" key="5">
    <source>
        <dbReference type="PROSITE-ProRule" id="PRU00708"/>
    </source>
</evidence>
<dbReference type="GO" id="GO:0009451">
    <property type="term" value="P:RNA modification"/>
    <property type="evidence" value="ECO:0007669"/>
    <property type="project" value="InterPro"/>
</dbReference>
<name>A0AAP0IE47_9MAGN</name>
<evidence type="ECO:0000256" key="1">
    <source>
        <dbReference type="ARBA" id="ARBA00004173"/>
    </source>
</evidence>
<comment type="subcellular location">
    <subcellularLocation>
        <location evidence="1">Mitochondrion</location>
    </subcellularLocation>
</comment>
<feature type="repeat" description="PPR" evidence="5">
    <location>
        <begin position="370"/>
        <end position="404"/>
    </location>
</feature>